<protein>
    <submittedName>
        <fullName evidence="1">Fe-S oxidoreductase</fullName>
    </submittedName>
</protein>
<accession>A0AAU9E8F1</accession>
<dbReference type="InterPro" id="IPR005358">
    <property type="entry name" value="Puta_zinc/iron-chelating_dom"/>
</dbReference>
<dbReference type="AlphaFoldDB" id="A0AAU9E8F1"/>
<gene>
    <name evidence="1" type="ORF">FAK_04840</name>
</gene>
<evidence type="ECO:0000313" key="1">
    <source>
        <dbReference type="EMBL" id="BEQ13418.1"/>
    </source>
</evidence>
<proteinExistence type="predicted"/>
<keyword evidence="2" id="KW-1185">Reference proteome</keyword>
<dbReference type="RefSeq" id="WP_338605089.1">
    <property type="nucleotide sequence ID" value="NZ_AP028679.1"/>
</dbReference>
<dbReference type="EMBL" id="AP028679">
    <property type="protein sequence ID" value="BEQ13418.1"/>
    <property type="molecule type" value="Genomic_DNA"/>
</dbReference>
<evidence type="ECO:0000313" key="2">
    <source>
        <dbReference type="Proteomes" id="UP001366166"/>
    </source>
</evidence>
<sequence>MSDDRPKLQLDDDFTFACHKGLECYTSCCGDVNIMLTPYDVLRMKKALGLTSSEFLEKYTHLVQVPGKAVPLVQFRMNEENNKRCYFVGPGGCAIYEHRPWACRMFPLDEHAQGGFQVAVSPQRCHGLAKGDPWKVREWLKDQGATQSKEMDGSYESLVSHEWINKLGELDNPKVQQMIILALYDLDRFREFILNSSFLDRFDLDEDTIFAVKTDDVALMDLGYAWVRFGLFGQKTLKLKEQPGDGQ</sequence>
<dbReference type="KEGG" id="dmp:FAK_04840"/>
<organism evidence="1 2">
    <name type="scientific">Desulfoferula mesophila</name>
    <dbReference type="NCBI Taxonomy" id="3058419"/>
    <lineage>
        <taxon>Bacteria</taxon>
        <taxon>Pseudomonadati</taxon>
        <taxon>Thermodesulfobacteriota</taxon>
        <taxon>Desulfarculia</taxon>
        <taxon>Desulfarculales</taxon>
        <taxon>Desulfarculaceae</taxon>
        <taxon>Desulfoferula</taxon>
    </lineage>
</organism>
<dbReference type="Proteomes" id="UP001366166">
    <property type="component" value="Chromosome"/>
</dbReference>
<reference evidence="2" key="1">
    <citation type="journal article" date="2023" name="Arch. Microbiol.">
        <title>Desulfoferula mesophilus gen. nov. sp. nov., a mesophilic sulfate-reducing bacterium isolated from a brackish lake sediment.</title>
        <authorList>
            <person name="Watanabe T."/>
            <person name="Yabe T."/>
            <person name="Tsuji J.M."/>
            <person name="Fukui M."/>
        </authorList>
    </citation>
    <scope>NUCLEOTIDE SEQUENCE [LARGE SCALE GENOMIC DNA]</scope>
    <source>
        <strain evidence="2">12FAK</strain>
    </source>
</reference>
<dbReference type="PANTHER" id="PTHR35866">
    <property type="entry name" value="PUTATIVE-RELATED"/>
    <property type="match status" value="1"/>
</dbReference>
<dbReference type="Pfam" id="PF03692">
    <property type="entry name" value="CxxCxxCC"/>
    <property type="match status" value="1"/>
</dbReference>
<name>A0AAU9E8F1_9BACT</name>
<dbReference type="PANTHER" id="PTHR35866:SF1">
    <property type="entry name" value="YKGJ FAMILY CYSTEINE CLUSTER PROTEIN"/>
    <property type="match status" value="1"/>
</dbReference>